<dbReference type="InterPro" id="IPR008271">
    <property type="entry name" value="Ser/Thr_kinase_AS"/>
</dbReference>
<dbReference type="PANTHER" id="PTHR24055">
    <property type="entry name" value="MITOGEN-ACTIVATED PROTEIN KINASE"/>
    <property type="match status" value="1"/>
</dbReference>
<dbReference type="EMBL" id="JAIHNG010000177">
    <property type="protein sequence ID" value="KAI5948852.1"/>
    <property type="molecule type" value="Genomic_DNA"/>
</dbReference>
<evidence type="ECO:0000259" key="4">
    <source>
        <dbReference type="PROSITE" id="PS50011"/>
    </source>
</evidence>
<reference evidence="5 6" key="1">
    <citation type="journal article" date="2022" name="DNA Res.">
        <title>Genome analysis of five recently described species of the CUG-Ser clade uncovers Candida theae as a new hybrid lineage with pathogenic potential in the Candida parapsilosis species complex.</title>
        <authorList>
            <person name="Mixao V."/>
            <person name="Del Olmo V."/>
            <person name="Hegedusova E."/>
            <person name="Saus E."/>
            <person name="Pryszcz L."/>
            <person name="Cillingova A."/>
            <person name="Nosek J."/>
            <person name="Gabaldon T."/>
        </authorList>
    </citation>
    <scope>NUCLEOTIDE SEQUENCE [LARGE SCALE GENOMIC DNA]</scope>
    <source>
        <strain evidence="5 6">CBS 12239</strain>
    </source>
</reference>
<dbReference type="Gene3D" id="1.10.510.10">
    <property type="entry name" value="Transferase(Phosphotransferase) domain 1"/>
    <property type="match status" value="1"/>
</dbReference>
<dbReference type="GeneID" id="76153294"/>
<dbReference type="Proteomes" id="UP001204833">
    <property type="component" value="Unassembled WGS sequence"/>
</dbReference>
<keyword evidence="1" id="KW-0723">Serine/threonine-protein kinase</keyword>
<keyword evidence="1" id="KW-0808">Transferase</keyword>
<organism evidence="5 6">
    <name type="scientific">Candida theae</name>
    <dbReference type="NCBI Taxonomy" id="1198502"/>
    <lineage>
        <taxon>Eukaryota</taxon>
        <taxon>Fungi</taxon>
        <taxon>Dikarya</taxon>
        <taxon>Ascomycota</taxon>
        <taxon>Saccharomycotina</taxon>
        <taxon>Pichiomycetes</taxon>
        <taxon>Debaryomycetaceae</taxon>
        <taxon>Candida/Lodderomyces clade</taxon>
        <taxon>Candida</taxon>
    </lineage>
</organism>
<accession>A0AAD5FW94</accession>
<evidence type="ECO:0000313" key="5">
    <source>
        <dbReference type="EMBL" id="KAI5948852.1"/>
    </source>
</evidence>
<comment type="caution">
    <text evidence="5">The sequence shown here is derived from an EMBL/GenBank/DDBJ whole genome shotgun (WGS) entry which is preliminary data.</text>
</comment>
<keyword evidence="6" id="KW-1185">Reference proteome</keyword>
<dbReference type="PROSITE" id="PS50011">
    <property type="entry name" value="PROTEIN_KINASE_DOM"/>
    <property type="match status" value="1"/>
</dbReference>
<dbReference type="PROSITE" id="PS00108">
    <property type="entry name" value="PROTEIN_KINASE_ST"/>
    <property type="match status" value="1"/>
</dbReference>
<dbReference type="InterPro" id="IPR050117">
    <property type="entry name" value="MAPK"/>
</dbReference>
<proteinExistence type="predicted"/>
<dbReference type="RefSeq" id="XP_051606362.1">
    <property type="nucleotide sequence ID" value="XM_051754847.1"/>
</dbReference>
<dbReference type="SMART" id="SM00220">
    <property type="entry name" value="S_TKc"/>
    <property type="match status" value="1"/>
</dbReference>
<evidence type="ECO:0000256" key="2">
    <source>
        <dbReference type="ARBA" id="ARBA00022741"/>
    </source>
</evidence>
<feature type="domain" description="Protein kinase" evidence="4">
    <location>
        <begin position="26"/>
        <end position="367"/>
    </location>
</feature>
<dbReference type="AlphaFoldDB" id="A0AAD5FW94"/>
<dbReference type="GO" id="GO:0004674">
    <property type="term" value="F:protein serine/threonine kinase activity"/>
    <property type="evidence" value="ECO:0007669"/>
    <property type="project" value="UniProtKB-KW"/>
</dbReference>
<dbReference type="Gene3D" id="3.30.200.20">
    <property type="entry name" value="Phosphorylase Kinase, domain 1"/>
    <property type="match status" value="1"/>
</dbReference>
<protein>
    <submittedName>
        <fullName evidence="5">IME2</fullName>
    </submittedName>
</protein>
<dbReference type="InterPro" id="IPR000719">
    <property type="entry name" value="Prot_kinase_dom"/>
</dbReference>
<dbReference type="GO" id="GO:0005524">
    <property type="term" value="F:ATP binding"/>
    <property type="evidence" value="ECO:0007669"/>
    <property type="project" value="UniProtKB-KW"/>
</dbReference>
<keyword evidence="1" id="KW-0418">Kinase</keyword>
<dbReference type="InterPro" id="IPR011009">
    <property type="entry name" value="Kinase-like_dom_sf"/>
</dbReference>
<dbReference type="SUPFAM" id="SSF56112">
    <property type="entry name" value="Protein kinase-like (PK-like)"/>
    <property type="match status" value="1"/>
</dbReference>
<gene>
    <name evidence="5" type="ORF">KGF57_005250</name>
</gene>
<evidence type="ECO:0000313" key="6">
    <source>
        <dbReference type="Proteomes" id="UP001204833"/>
    </source>
</evidence>
<keyword evidence="2" id="KW-0547">Nucleotide-binding</keyword>
<sequence>MSNTGLSYYNDSPPNHVSVHSYHQRYQIVSNLGNGSFGTVELARLKFPKEELLSTQVHKSGTLLYPLDDSKRNESKLVAIKTMKKRLPSLHDYAKVKEVKFISSVPSHPNLVQIFEMFIDDMDHQLHITMEALNQNLYQLIKSRKGARFSSMTLRSILTQLLQAIKHIHHHQYFHRDVKPENILVIPTAQYYGSKASVPPYRRNDNFVIKLGDYGLARHVNTMRPYTGYVSTRWYRSPEILLRQNKYGCEIDVWAYGTVAAEIVNFAPLFPGANEVDMLCKIIQTLGSPSLPGKVGQEYVVPVGGYWPQAAVLSNALGHQLPFDRGMSRAQILPDAGRELCDTIMSCLQWDPISRPTAQELACFEYFSD</sequence>
<evidence type="ECO:0000256" key="3">
    <source>
        <dbReference type="ARBA" id="ARBA00022840"/>
    </source>
</evidence>
<evidence type="ECO:0000256" key="1">
    <source>
        <dbReference type="ARBA" id="ARBA00022527"/>
    </source>
</evidence>
<name>A0AAD5FW94_9ASCO</name>
<keyword evidence="3" id="KW-0067">ATP-binding</keyword>
<dbReference type="Pfam" id="PF00069">
    <property type="entry name" value="Pkinase"/>
    <property type="match status" value="1"/>
</dbReference>